<gene>
    <name evidence="5" type="ORF">NEF87_002593</name>
</gene>
<dbReference type="SMART" id="SM00344">
    <property type="entry name" value="HTH_ASNC"/>
    <property type="match status" value="1"/>
</dbReference>
<dbReference type="Proteomes" id="UP001208689">
    <property type="component" value="Chromosome"/>
</dbReference>
<feature type="domain" description="HTH asnC-type" evidence="4">
    <location>
        <begin position="8"/>
        <end position="67"/>
    </location>
</feature>
<keyword evidence="3" id="KW-0804">Transcription</keyword>
<dbReference type="EMBL" id="CP104013">
    <property type="protein sequence ID" value="UYP46308.1"/>
    <property type="molecule type" value="Genomic_DNA"/>
</dbReference>
<dbReference type="PANTHER" id="PTHR30154">
    <property type="entry name" value="LEUCINE-RESPONSIVE REGULATORY PROTEIN"/>
    <property type="match status" value="1"/>
</dbReference>
<accession>A0ABY6HSH0</accession>
<protein>
    <submittedName>
        <fullName evidence="5">HTH-type transcriptional regulator</fullName>
    </submittedName>
</protein>
<dbReference type="InterPro" id="IPR036390">
    <property type="entry name" value="WH_DNA-bd_sf"/>
</dbReference>
<name>A0ABY6HSH0_9ARCH</name>
<dbReference type="PROSITE" id="PS50956">
    <property type="entry name" value="HTH_ASNC_2"/>
    <property type="match status" value="1"/>
</dbReference>
<evidence type="ECO:0000256" key="1">
    <source>
        <dbReference type="ARBA" id="ARBA00023015"/>
    </source>
</evidence>
<reference evidence="5" key="1">
    <citation type="submission" date="2022-09" db="EMBL/GenBank/DDBJ databases">
        <title>Actin cytoskeleton and complex cell architecture in an #Asgard archaeon.</title>
        <authorList>
            <person name="Ponce Toledo R.I."/>
            <person name="Schleper C."/>
            <person name="Rodrigues Oliveira T."/>
            <person name="Wollweber F."/>
            <person name="Xu J."/>
            <person name="Rittmann S."/>
            <person name="Klingl A."/>
            <person name="Pilhofer M."/>
        </authorList>
    </citation>
    <scope>NUCLEOTIDE SEQUENCE</scope>
    <source>
        <strain evidence="5">B-35</strain>
    </source>
</reference>
<dbReference type="Gene3D" id="1.10.10.10">
    <property type="entry name" value="Winged helix-like DNA-binding domain superfamily/Winged helix DNA-binding domain"/>
    <property type="match status" value="1"/>
</dbReference>
<dbReference type="SUPFAM" id="SSF54909">
    <property type="entry name" value="Dimeric alpha+beta barrel"/>
    <property type="match status" value="1"/>
</dbReference>
<evidence type="ECO:0000256" key="2">
    <source>
        <dbReference type="ARBA" id="ARBA00023125"/>
    </source>
</evidence>
<dbReference type="PRINTS" id="PR00033">
    <property type="entry name" value="HTHASNC"/>
</dbReference>
<evidence type="ECO:0000313" key="5">
    <source>
        <dbReference type="EMBL" id="UYP46308.1"/>
    </source>
</evidence>
<dbReference type="InterPro" id="IPR000485">
    <property type="entry name" value="AsnC-type_HTH_dom"/>
</dbReference>
<dbReference type="InterPro" id="IPR019888">
    <property type="entry name" value="Tscrpt_reg_AsnC-like"/>
</dbReference>
<dbReference type="SUPFAM" id="SSF46785">
    <property type="entry name" value="Winged helix' DNA-binding domain"/>
    <property type="match status" value="1"/>
</dbReference>
<evidence type="ECO:0000256" key="3">
    <source>
        <dbReference type="ARBA" id="ARBA00023163"/>
    </source>
</evidence>
<dbReference type="PANTHER" id="PTHR30154:SF34">
    <property type="entry name" value="TRANSCRIPTIONAL REGULATOR AZLB"/>
    <property type="match status" value="1"/>
</dbReference>
<dbReference type="InterPro" id="IPR011008">
    <property type="entry name" value="Dimeric_a/b-barrel"/>
</dbReference>
<keyword evidence="6" id="KW-1185">Reference proteome</keyword>
<organism evidence="5 6">
    <name type="scientific">Candidatus Lokiarchaeum ossiferum</name>
    <dbReference type="NCBI Taxonomy" id="2951803"/>
    <lineage>
        <taxon>Archaea</taxon>
        <taxon>Promethearchaeati</taxon>
        <taxon>Promethearchaeota</taxon>
        <taxon>Promethearchaeia</taxon>
        <taxon>Promethearchaeales</taxon>
        <taxon>Promethearchaeaceae</taxon>
        <taxon>Candidatus Lokiarchaeum</taxon>
    </lineage>
</organism>
<keyword evidence="2" id="KW-0238">DNA-binding</keyword>
<sequence>MSNRRSFLDNIDKQILNELQRDCRIPYGKLAEKLHVSLSTIHYRIKRLEEEQIIQGYHADVNLTSHSDEFLSAVLLSAKFHEDSVEKMKSLLVGMEEVWAVYFILGAQNFLILVKTQDNKSFMERVYSKIMKSNLVEKLETLVISHVIKEDQKKLCLDDETLHLDP</sequence>
<evidence type="ECO:0000313" key="6">
    <source>
        <dbReference type="Proteomes" id="UP001208689"/>
    </source>
</evidence>
<dbReference type="InterPro" id="IPR036388">
    <property type="entry name" value="WH-like_DNA-bd_sf"/>
</dbReference>
<evidence type="ECO:0000259" key="4">
    <source>
        <dbReference type="PROSITE" id="PS50956"/>
    </source>
</evidence>
<dbReference type="Gene3D" id="3.30.70.920">
    <property type="match status" value="1"/>
</dbReference>
<keyword evidence="1" id="KW-0805">Transcription regulation</keyword>
<proteinExistence type="predicted"/>
<dbReference type="Pfam" id="PF13412">
    <property type="entry name" value="HTH_24"/>
    <property type="match status" value="1"/>
</dbReference>